<dbReference type="PANTHER" id="PTHR45752:SF195">
    <property type="entry name" value="LEUCINE-RICH REPEAT (LRR) FAMILY PROTEIN-RELATED"/>
    <property type="match status" value="1"/>
</dbReference>
<evidence type="ECO:0000313" key="3">
    <source>
        <dbReference type="EMBL" id="EOA18502.1"/>
    </source>
</evidence>
<dbReference type="SUPFAM" id="SSF52047">
    <property type="entry name" value="RNI-like"/>
    <property type="match status" value="1"/>
</dbReference>
<evidence type="ECO:0000256" key="1">
    <source>
        <dbReference type="ARBA" id="ARBA00022821"/>
    </source>
</evidence>
<dbReference type="InterPro" id="IPR032675">
    <property type="entry name" value="LRR_dom_sf"/>
</dbReference>
<protein>
    <recommendedName>
        <fullName evidence="2">Disease resistance protein RPS4B/Roq1-like leucine-rich repeats domain-containing protein</fullName>
    </recommendedName>
</protein>
<dbReference type="Gene3D" id="3.80.10.10">
    <property type="entry name" value="Ribonuclease Inhibitor"/>
    <property type="match status" value="2"/>
</dbReference>
<sequence length="537" mass="61093">CSHLRIMPTTVHLKSLEVLNLSGFSDLDDLQDLSPNLKELYLAGSAIKELPLSVEELTRLVTLDLEDRKRLQHLPPGISNLKFMVTLKLSGCSNLKNRPIIDPFFPRDLQRLERKITATKEYVPFKLHSAINESRLDDSKTLMNLKNLQLRPYIYSYCFIRDVVEEFLSAFAYLSSKGIPQECWLWITISPLPSSILHSLAPRLNALVSLFLCNSYLVDIPEELCRLASLKALDLGGNSFSQLPEDIKELCKLHSLRLRHCKNLISLPELPRSLEILNAHGCVSLKSFSSSFEQFPRHYTFSNCFALSPEVVRKYMQKALDSVEIMAKGDQQENNNLLAFSICIPVYAGHKFSVNFKAGSSVLIELTPGMLSTLSGFTLSVVVEFWDNYRNAAGFGIKCICRKARGDLSPRLERIVHCWAPKEAPTVQKDHMFVFGNVKMHIADGIDHDFLADRVTFEFHPVNWQNKLLDDSCTVKRCAVYLITTTTYEKTHGSKRPSSPNLEELSSVELLAPPYKRCRLKRVIESVIMSLRKRKRE</sequence>
<dbReference type="EMBL" id="KB870811">
    <property type="protein sequence ID" value="EOA18502.1"/>
    <property type="molecule type" value="Genomic_DNA"/>
</dbReference>
<dbReference type="PANTHER" id="PTHR45752">
    <property type="entry name" value="LEUCINE-RICH REPEAT-CONTAINING"/>
    <property type="match status" value="1"/>
</dbReference>
<feature type="domain" description="Disease resistance protein RPS4B/Roq1-like leucine-rich repeats" evidence="2">
    <location>
        <begin position="13"/>
        <end position="97"/>
    </location>
</feature>
<keyword evidence="1" id="KW-0611">Plant defense</keyword>
<reference evidence="4" key="1">
    <citation type="journal article" date="2013" name="Nat. Genet.">
        <title>The Capsella rubella genome and the genomic consequences of rapid mating system evolution.</title>
        <authorList>
            <person name="Slotte T."/>
            <person name="Hazzouri K.M."/>
            <person name="Agren J.A."/>
            <person name="Koenig D."/>
            <person name="Maumus F."/>
            <person name="Guo Y.L."/>
            <person name="Steige K."/>
            <person name="Platts A.E."/>
            <person name="Escobar J.S."/>
            <person name="Newman L.K."/>
            <person name="Wang W."/>
            <person name="Mandakova T."/>
            <person name="Vello E."/>
            <person name="Smith L.M."/>
            <person name="Henz S.R."/>
            <person name="Steffen J."/>
            <person name="Takuno S."/>
            <person name="Brandvain Y."/>
            <person name="Coop G."/>
            <person name="Andolfatto P."/>
            <person name="Hu T.T."/>
            <person name="Blanchette M."/>
            <person name="Clark R.M."/>
            <person name="Quesneville H."/>
            <person name="Nordborg M."/>
            <person name="Gaut B.S."/>
            <person name="Lysak M.A."/>
            <person name="Jenkins J."/>
            <person name="Grimwood J."/>
            <person name="Chapman J."/>
            <person name="Prochnik S."/>
            <person name="Shu S."/>
            <person name="Rokhsar D."/>
            <person name="Schmutz J."/>
            <person name="Weigel D."/>
            <person name="Wright S.I."/>
        </authorList>
    </citation>
    <scope>NUCLEOTIDE SEQUENCE [LARGE SCALE GENOMIC DNA]</scope>
    <source>
        <strain evidence="4">cv. Monte Gargano</strain>
    </source>
</reference>
<evidence type="ECO:0000313" key="4">
    <source>
        <dbReference type="Proteomes" id="UP000029121"/>
    </source>
</evidence>
<dbReference type="OrthoDB" id="1060944at2759"/>
<dbReference type="AlphaFoldDB" id="R0F997"/>
<dbReference type="KEGG" id="crb:17878808"/>
<feature type="non-terminal residue" evidence="3">
    <location>
        <position position="537"/>
    </location>
</feature>
<gene>
    <name evidence="3" type="ORF">CARUB_v10007054mg</name>
</gene>
<dbReference type="InterPro" id="IPR050715">
    <property type="entry name" value="LRR-SigEffector_domain"/>
</dbReference>
<evidence type="ECO:0000259" key="2">
    <source>
        <dbReference type="Pfam" id="PF23286"/>
    </source>
</evidence>
<dbReference type="Proteomes" id="UP000029121">
    <property type="component" value="Unassembled WGS sequence"/>
</dbReference>
<organism evidence="3 4">
    <name type="scientific">Capsella rubella</name>
    <dbReference type="NCBI Taxonomy" id="81985"/>
    <lineage>
        <taxon>Eukaryota</taxon>
        <taxon>Viridiplantae</taxon>
        <taxon>Streptophyta</taxon>
        <taxon>Embryophyta</taxon>
        <taxon>Tracheophyta</taxon>
        <taxon>Spermatophyta</taxon>
        <taxon>Magnoliopsida</taxon>
        <taxon>eudicotyledons</taxon>
        <taxon>Gunneridae</taxon>
        <taxon>Pentapetalae</taxon>
        <taxon>rosids</taxon>
        <taxon>malvids</taxon>
        <taxon>Brassicales</taxon>
        <taxon>Brassicaceae</taxon>
        <taxon>Camelineae</taxon>
        <taxon>Capsella</taxon>
    </lineage>
</organism>
<accession>R0F997</accession>
<name>R0F997_9BRAS</name>
<keyword evidence="4" id="KW-1185">Reference proteome</keyword>
<dbReference type="InterPro" id="IPR058546">
    <property type="entry name" value="RPS4B/Roq1-like_LRR"/>
</dbReference>
<proteinExistence type="predicted"/>
<feature type="non-terminal residue" evidence="3">
    <location>
        <position position="1"/>
    </location>
</feature>
<dbReference type="Pfam" id="PF23286">
    <property type="entry name" value="LRR_13"/>
    <property type="match status" value="1"/>
</dbReference>